<dbReference type="EMBL" id="JBBNAG010000003">
    <property type="protein sequence ID" value="KAK9148622.1"/>
    <property type="molecule type" value="Genomic_DNA"/>
</dbReference>
<gene>
    <name evidence="1" type="ORF">Scep_007379</name>
</gene>
<sequence length="192" mass="20757">MSSPSRAITALLVGDWRASLGDLVLFEEIWKWGFGFGGFWRWCSEFELLSAELVPSSSPSHKPSPSSAMSIASSVLAVVVCFSSLSSSSALSVAVVSSLHCSHCFKVWDAKPHAADRSPLTTTWCKQLDGTVNEWGWCKQKLGANAILAISLTVCKARASVKKVPFTRFRGYGEPIGLSLVLKTKQSGIETD</sequence>
<organism evidence="1 2">
    <name type="scientific">Stephania cephalantha</name>
    <dbReference type="NCBI Taxonomy" id="152367"/>
    <lineage>
        <taxon>Eukaryota</taxon>
        <taxon>Viridiplantae</taxon>
        <taxon>Streptophyta</taxon>
        <taxon>Embryophyta</taxon>
        <taxon>Tracheophyta</taxon>
        <taxon>Spermatophyta</taxon>
        <taxon>Magnoliopsida</taxon>
        <taxon>Ranunculales</taxon>
        <taxon>Menispermaceae</taxon>
        <taxon>Menispermoideae</taxon>
        <taxon>Cissampelideae</taxon>
        <taxon>Stephania</taxon>
    </lineage>
</organism>
<dbReference type="Gene3D" id="3.30.390.10">
    <property type="entry name" value="Enolase-like, N-terminal domain"/>
    <property type="match status" value="1"/>
</dbReference>
<dbReference type="SUPFAM" id="SSF54826">
    <property type="entry name" value="Enolase N-terminal domain-like"/>
    <property type="match status" value="1"/>
</dbReference>
<keyword evidence="2" id="KW-1185">Reference proteome</keyword>
<dbReference type="AlphaFoldDB" id="A0AAP0KCF6"/>
<name>A0AAP0KCF6_9MAGN</name>
<evidence type="ECO:0000313" key="1">
    <source>
        <dbReference type="EMBL" id="KAK9148622.1"/>
    </source>
</evidence>
<accession>A0AAP0KCF6</accession>
<dbReference type="Proteomes" id="UP001419268">
    <property type="component" value="Unassembled WGS sequence"/>
</dbReference>
<evidence type="ECO:0000313" key="2">
    <source>
        <dbReference type="Proteomes" id="UP001419268"/>
    </source>
</evidence>
<protein>
    <submittedName>
        <fullName evidence="1">Uncharacterized protein</fullName>
    </submittedName>
</protein>
<comment type="caution">
    <text evidence="1">The sequence shown here is derived from an EMBL/GenBank/DDBJ whole genome shotgun (WGS) entry which is preliminary data.</text>
</comment>
<dbReference type="InterPro" id="IPR029017">
    <property type="entry name" value="Enolase-like_N"/>
</dbReference>
<proteinExistence type="predicted"/>
<reference evidence="1 2" key="1">
    <citation type="submission" date="2024-01" db="EMBL/GenBank/DDBJ databases">
        <title>Genome assemblies of Stephania.</title>
        <authorList>
            <person name="Yang L."/>
        </authorList>
    </citation>
    <scope>NUCLEOTIDE SEQUENCE [LARGE SCALE GENOMIC DNA]</scope>
    <source>
        <strain evidence="1">JXDWG</strain>
        <tissue evidence="1">Leaf</tissue>
    </source>
</reference>